<evidence type="ECO:0000256" key="2">
    <source>
        <dbReference type="ARBA" id="ARBA00008683"/>
    </source>
</evidence>
<dbReference type="CDD" id="cd07023">
    <property type="entry name" value="S49_Sppa_N_C"/>
    <property type="match status" value="1"/>
</dbReference>
<evidence type="ECO:0000256" key="1">
    <source>
        <dbReference type="ARBA" id="ARBA00004370"/>
    </source>
</evidence>
<dbReference type="InterPro" id="IPR029045">
    <property type="entry name" value="ClpP/crotonase-like_dom_sf"/>
</dbReference>
<comment type="similarity">
    <text evidence="2">Belongs to the peptidase S49 family.</text>
</comment>
<evidence type="ECO:0000313" key="9">
    <source>
        <dbReference type="EMBL" id="HIU52768.1"/>
    </source>
</evidence>
<reference evidence="9" key="2">
    <citation type="journal article" date="2021" name="PeerJ">
        <title>Extensive microbial diversity within the chicken gut microbiome revealed by metagenomics and culture.</title>
        <authorList>
            <person name="Gilroy R."/>
            <person name="Ravi A."/>
            <person name="Getino M."/>
            <person name="Pursley I."/>
            <person name="Horton D.L."/>
            <person name="Alikhan N.F."/>
            <person name="Baker D."/>
            <person name="Gharbi K."/>
            <person name="Hall N."/>
            <person name="Watson M."/>
            <person name="Adriaenssens E.M."/>
            <person name="Foster-Nyarko E."/>
            <person name="Jarju S."/>
            <person name="Secka A."/>
            <person name="Antonio M."/>
            <person name="Oren A."/>
            <person name="Chaudhuri R.R."/>
            <person name="La Ragione R."/>
            <person name="Hildebrand F."/>
            <person name="Pallen M.J."/>
        </authorList>
    </citation>
    <scope>NUCLEOTIDE SEQUENCE</scope>
    <source>
        <strain evidence="9">ChiW3-316</strain>
    </source>
</reference>
<gene>
    <name evidence="9" type="primary">sppA</name>
    <name evidence="9" type="ORF">IAD20_01655</name>
</gene>
<dbReference type="AlphaFoldDB" id="A0A9D1M2N2"/>
<dbReference type="InterPro" id="IPR047217">
    <property type="entry name" value="S49_SppA_67K_type_N"/>
</dbReference>
<evidence type="ECO:0000256" key="7">
    <source>
        <dbReference type="PIRSR" id="PIRSR001217-1"/>
    </source>
</evidence>
<dbReference type="PANTHER" id="PTHR33209:SF1">
    <property type="entry name" value="PEPTIDASE S49 DOMAIN-CONTAINING PROTEIN"/>
    <property type="match status" value="1"/>
</dbReference>
<feature type="active site" description="Nucleophile" evidence="7">
    <location>
        <position position="404"/>
    </location>
</feature>
<dbReference type="InterPro" id="IPR002142">
    <property type="entry name" value="Peptidase_S49"/>
</dbReference>
<name>A0A9D1M2N2_9PROT</name>
<protein>
    <submittedName>
        <fullName evidence="9">Signal peptide peptidase SppA</fullName>
    </submittedName>
</protein>
<dbReference type="PANTHER" id="PTHR33209">
    <property type="entry name" value="PROTEASE 4"/>
    <property type="match status" value="1"/>
</dbReference>
<reference evidence="9" key="1">
    <citation type="submission" date="2020-10" db="EMBL/GenBank/DDBJ databases">
        <authorList>
            <person name="Gilroy R."/>
        </authorList>
    </citation>
    <scope>NUCLEOTIDE SEQUENCE</scope>
    <source>
        <strain evidence="9">ChiW3-316</strain>
    </source>
</reference>
<dbReference type="Pfam" id="PF01343">
    <property type="entry name" value="Peptidase_S49"/>
    <property type="match status" value="2"/>
</dbReference>
<sequence length="604" mass="66117">MTEFNKPFPELKIKKSKAAAARILLKSLTYSFALFGLLFILLLVVLANMLGSPSVMVHPVPSRAVLTLDLDRPYPESRSDDLLAEFSEEPSLSFYDLIKAVNVAALDNKVQALVADVGNTSLGLAQIQDLREAVKAFRSTGKKAYLYSSGMGSFGGGTDDYYLASAFDEIWMQPNTEIGITGLNIEVPFLKGLLDKVGITAEFYARHEYKNAAASFLNSAFTPQYREETERLGQSLYDRIVADVCADRKLDENIFRRLVNRAPLSADEGLKEGLIDKTAFKPDLLEKVLDETKGEMIDVYDYAYSLEESGKKLPTIAFLVVDGTISGGKSLSNPLQGESIVGSETLIQQLDEIANNKYVKALLLRINSPGGSYTASAEIWNALSRLKEKRKLPIVVSMGDYAASGGYFIALPGDKILAEASTVTGSIGVLGGKMVLAGLWDKLEINWGEVKFGDNAGILSANHKFSEREKEVFNRSLDNVYRDFTAKVAAARNISPEKMDKLARGRVWTGIQAVENGLADEIGGIDRAVAYAKQLGGIPPKSRFGIAYYPKAKTLQEKIAELVGGGPKISVNKVINQMGLDIESVNMLKRLQYETVLPPFKLDL</sequence>
<evidence type="ECO:0000256" key="4">
    <source>
        <dbReference type="ARBA" id="ARBA00022801"/>
    </source>
</evidence>
<organism evidence="9 10">
    <name type="scientific">Candidatus Scatocola faecipullorum</name>
    <dbReference type="NCBI Taxonomy" id="2840917"/>
    <lineage>
        <taxon>Bacteria</taxon>
        <taxon>Pseudomonadati</taxon>
        <taxon>Pseudomonadota</taxon>
        <taxon>Alphaproteobacteria</taxon>
        <taxon>Rhodospirillales</taxon>
        <taxon>Rhodospirillaceae</taxon>
        <taxon>Rhodospirillaceae incertae sedis</taxon>
        <taxon>Candidatus Scatocola</taxon>
    </lineage>
</organism>
<dbReference type="Proteomes" id="UP000824107">
    <property type="component" value="Unassembled WGS sequence"/>
</dbReference>
<feature type="domain" description="Peptidase S49" evidence="8">
    <location>
        <begin position="137"/>
        <end position="288"/>
    </location>
</feature>
<keyword evidence="6" id="KW-0472">Membrane</keyword>
<comment type="caution">
    <text evidence="9">The sequence shown here is derived from an EMBL/GenBank/DDBJ whole genome shotgun (WGS) entry which is preliminary data.</text>
</comment>
<keyword evidence="4" id="KW-0378">Hydrolase</keyword>
<dbReference type="GO" id="GO:0008236">
    <property type="term" value="F:serine-type peptidase activity"/>
    <property type="evidence" value="ECO:0007669"/>
    <property type="project" value="UniProtKB-KW"/>
</dbReference>
<evidence type="ECO:0000256" key="6">
    <source>
        <dbReference type="ARBA" id="ARBA00023136"/>
    </source>
</evidence>
<evidence type="ECO:0000256" key="3">
    <source>
        <dbReference type="ARBA" id="ARBA00022670"/>
    </source>
</evidence>
<keyword evidence="3" id="KW-0645">Protease</keyword>
<feature type="domain" description="Peptidase S49" evidence="8">
    <location>
        <begin position="388"/>
        <end position="535"/>
    </location>
</feature>
<feature type="active site" description="Proton donor/acceptor" evidence="7">
    <location>
        <position position="210"/>
    </location>
</feature>
<proteinExistence type="inferred from homology"/>
<dbReference type="SUPFAM" id="SSF52096">
    <property type="entry name" value="ClpP/crotonase"/>
    <property type="match status" value="2"/>
</dbReference>
<dbReference type="GO" id="GO:0006465">
    <property type="term" value="P:signal peptide processing"/>
    <property type="evidence" value="ECO:0007669"/>
    <property type="project" value="InterPro"/>
</dbReference>
<dbReference type="CDD" id="cd07018">
    <property type="entry name" value="S49_SppA_67K_type"/>
    <property type="match status" value="1"/>
</dbReference>
<dbReference type="InterPro" id="IPR047272">
    <property type="entry name" value="S49_SppA_C"/>
</dbReference>
<dbReference type="EMBL" id="DVNC01000015">
    <property type="protein sequence ID" value="HIU52768.1"/>
    <property type="molecule type" value="Genomic_DNA"/>
</dbReference>
<comment type="subcellular location">
    <subcellularLocation>
        <location evidence="1">Membrane</location>
    </subcellularLocation>
</comment>
<keyword evidence="5" id="KW-0720">Serine protease</keyword>
<dbReference type="InterPro" id="IPR004634">
    <property type="entry name" value="Pept_S49_pIV"/>
</dbReference>
<accession>A0A9D1M2N2</accession>
<dbReference type="NCBIfam" id="TIGR00706">
    <property type="entry name" value="SppA_dom"/>
    <property type="match status" value="1"/>
</dbReference>
<dbReference type="GO" id="GO:0016020">
    <property type="term" value="C:membrane"/>
    <property type="evidence" value="ECO:0007669"/>
    <property type="project" value="UniProtKB-SubCell"/>
</dbReference>
<dbReference type="InterPro" id="IPR004635">
    <property type="entry name" value="Pept_S49_SppA"/>
</dbReference>
<evidence type="ECO:0000313" key="10">
    <source>
        <dbReference type="Proteomes" id="UP000824107"/>
    </source>
</evidence>
<dbReference type="PIRSF" id="PIRSF001217">
    <property type="entry name" value="Protease_4_SppA"/>
    <property type="match status" value="1"/>
</dbReference>
<evidence type="ECO:0000256" key="5">
    <source>
        <dbReference type="ARBA" id="ARBA00022825"/>
    </source>
</evidence>
<evidence type="ECO:0000259" key="8">
    <source>
        <dbReference type="Pfam" id="PF01343"/>
    </source>
</evidence>
<dbReference type="Gene3D" id="3.90.226.10">
    <property type="entry name" value="2-enoyl-CoA Hydratase, Chain A, domain 1"/>
    <property type="match status" value="3"/>
</dbReference>